<dbReference type="PRINTS" id="PR00778">
    <property type="entry name" value="HTHARSR"/>
</dbReference>
<dbReference type="NCBIfam" id="NF033788">
    <property type="entry name" value="HTH_metalloreg"/>
    <property type="match status" value="1"/>
</dbReference>
<dbReference type="Proteomes" id="UP000589626">
    <property type="component" value="Unassembled WGS sequence"/>
</dbReference>
<gene>
    <name evidence="5" type="ORF">FHU40_004663</name>
</gene>
<dbReference type="SUPFAM" id="SSF46785">
    <property type="entry name" value="Winged helix' DNA-binding domain"/>
    <property type="match status" value="1"/>
</dbReference>
<protein>
    <submittedName>
        <fullName evidence="5">DNA-binding transcriptional ArsR family regulator</fullName>
    </submittedName>
</protein>
<accession>A0A7W4Z4J5</accession>
<dbReference type="PROSITE" id="PS50987">
    <property type="entry name" value="HTH_ARSR_2"/>
    <property type="match status" value="1"/>
</dbReference>
<keyword evidence="2 5" id="KW-0238">DNA-binding</keyword>
<dbReference type="CDD" id="cd00090">
    <property type="entry name" value="HTH_ARSR"/>
    <property type="match status" value="1"/>
</dbReference>
<keyword evidence="6" id="KW-1185">Reference proteome</keyword>
<comment type="caution">
    <text evidence="5">The sequence shown here is derived from an EMBL/GenBank/DDBJ whole genome shotgun (WGS) entry which is preliminary data.</text>
</comment>
<dbReference type="Gene3D" id="1.10.10.10">
    <property type="entry name" value="Winged helix-like DNA-binding domain superfamily/Winged helix DNA-binding domain"/>
    <property type="match status" value="1"/>
</dbReference>
<dbReference type="RefSeq" id="WP_183594837.1">
    <property type="nucleotide sequence ID" value="NZ_JACHWR010000004.1"/>
</dbReference>
<organism evidence="5 6">
    <name type="scientific">Nocardioides soli</name>
    <dbReference type="NCBI Taxonomy" id="1036020"/>
    <lineage>
        <taxon>Bacteria</taxon>
        <taxon>Bacillati</taxon>
        <taxon>Actinomycetota</taxon>
        <taxon>Actinomycetes</taxon>
        <taxon>Propionibacteriales</taxon>
        <taxon>Nocardioidaceae</taxon>
        <taxon>Nocardioides</taxon>
    </lineage>
</organism>
<dbReference type="GO" id="GO:0003700">
    <property type="term" value="F:DNA-binding transcription factor activity"/>
    <property type="evidence" value="ECO:0007669"/>
    <property type="project" value="InterPro"/>
</dbReference>
<reference evidence="5 6" key="1">
    <citation type="submission" date="2020-08" db="EMBL/GenBank/DDBJ databases">
        <title>Sequencing the genomes of 1000 actinobacteria strains.</title>
        <authorList>
            <person name="Klenk H.-P."/>
        </authorList>
    </citation>
    <scope>NUCLEOTIDE SEQUENCE [LARGE SCALE GENOMIC DNA]</scope>
    <source>
        <strain evidence="5 6">DSM 105498</strain>
    </source>
</reference>
<dbReference type="InterPro" id="IPR001845">
    <property type="entry name" value="HTH_ArsR_DNA-bd_dom"/>
</dbReference>
<dbReference type="AlphaFoldDB" id="A0A7W4Z4J5"/>
<evidence type="ECO:0000256" key="2">
    <source>
        <dbReference type="ARBA" id="ARBA00023125"/>
    </source>
</evidence>
<dbReference type="InterPro" id="IPR011991">
    <property type="entry name" value="ArsR-like_HTH"/>
</dbReference>
<evidence type="ECO:0000259" key="4">
    <source>
        <dbReference type="PROSITE" id="PS50987"/>
    </source>
</evidence>
<keyword evidence="1" id="KW-0805">Transcription regulation</keyword>
<dbReference type="SMART" id="SM00418">
    <property type="entry name" value="HTH_ARSR"/>
    <property type="match status" value="1"/>
</dbReference>
<dbReference type="Pfam" id="PF01022">
    <property type="entry name" value="HTH_5"/>
    <property type="match status" value="1"/>
</dbReference>
<dbReference type="InterPro" id="IPR051081">
    <property type="entry name" value="HTH_MetalResp_TranReg"/>
</dbReference>
<evidence type="ECO:0000313" key="5">
    <source>
        <dbReference type="EMBL" id="MBB3044810.1"/>
    </source>
</evidence>
<name>A0A7W4Z4J5_9ACTN</name>
<evidence type="ECO:0000256" key="1">
    <source>
        <dbReference type="ARBA" id="ARBA00023015"/>
    </source>
</evidence>
<feature type="domain" description="HTH arsR-type" evidence="4">
    <location>
        <begin position="1"/>
        <end position="91"/>
    </location>
</feature>
<dbReference type="PANTHER" id="PTHR33154">
    <property type="entry name" value="TRANSCRIPTIONAL REGULATOR, ARSR FAMILY"/>
    <property type="match status" value="1"/>
</dbReference>
<dbReference type="GO" id="GO:0003677">
    <property type="term" value="F:DNA binding"/>
    <property type="evidence" value="ECO:0007669"/>
    <property type="project" value="UniProtKB-KW"/>
</dbReference>
<dbReference type="PANTHER" id="PTHR33154:SF33">
    <property type="entry name" value="TRANSCRIPTIONAL REPRESSOR SDPR"/>
    <property type="match status" value="1"/>
</dbReference>
<sequence length="106" mass="12020">MTYEGDAAWAALADRTRRAIVLELSEGERTVGELTEALPVSQPAVSQHLKVLREIGLVSARAEGTRRRYRLNEHGVAALRDQLDTFWRRTLANFEQHMDSDQEEEG</sequence>
<evidence type="ECO:0000313" key="6">
    <source>
        <dbReference type="Proteomes" id="UP000589626"/>
    </source>
</evidence>
<dbReference type="EMBL" id="JACHWR010000004">
    <property type="protein sequence ID" value="MBB3044810.1"/>
    <property type="molecule type" value="Genomic_DNA"/>
</dbReference>
<evidence type="ECO:0000256" key="3">
    <source>
        <dbReference type="ARBA" id="ARBA00023163"/>
    </source>
</evidence>
<dbReference type="InterPro" id="IPR036388">
    <property type="entry name" value="WH-like_DNA-bd_sf"/>
</dbReference>
<keyword evidence="3" id="KW-0804">Transcription</keyword>
<proteinExistence type="predicted"/>
<dbReference type="InterPro" id="IPR036390">
    <property type="entry name" value="WH_DNA-bd_sf"/>
</dbReference>